<evidence type="ECO:0000313" key="2">
    <source>
        <dbReference type="EMBL" id="CDH55750.1"/>
    </source>
</evidence>
<dbReference type="EMBL" id="CBTN010000032">
    <property type="protein sequence ID" value="CDH55750.1"/>
    <property type="molecule type" value="Genomic_DNA"/>
</dbReference>
<sequence>MSDLYTLMEEHCDQERYPSLVKLCTAQKDAVKTFISNFETVESAKANLQYKMKLAFKNSRGRKKRGPGLDVDLNLLYTEAKATTKITATGWRTLETAVSVTGDTYMAGQHGISEDAHDGHDDDDDDEHSLPQRFNAYKNASREMSRKQGFYVDGHLQEILSLSDVLFMKENESSRQQISYFGLAELDHLHNAIVSKCMDPSVKFSTSLYNDISAILRDFRPQHDGTRSTKEKLNDLAKNADDDDYKLIGILINCLNKLPLFTRLNEEVGEAELQGNYIDPIMYPMFHNPQESRYFRWLNKQVTDTSIRRPDGNMYKMEQREFGCSVGFVEVKAERSESVKRHEDMIRLVVFCKDAMEKQSTKAMIAVQVVGKGFYISFYLFISMDDIYVMVELYSFETAKYLGQLPHLLSMFDNLKRIMICSKEHCVTIAEDGKRRRNSSLDKEELDRFINTKKPKSVSPSLSFRK</sequence>
<protein>
    <submittedName>
        <fullName evidence="2">Uncharacterized protein</fullName>
    </submittedName>
</protein>
<proteinExistence type="predicted"/>
<dbReference type="OrthoDB" id="2218000at2759"/>
<feature type="region of interest" description="Disordered" evidence="1">
    <location>
        <begin position="446"/>
        <end position="466"/>
    </location>
</feature>
<dbReference type="AlphaFoldDB" id="A0A068S168"/>
<evidence type="ECO:0000313" key="3">
    <source>
        <dbReference type="Proteomes" id="UP000027586"/>
    </source>
</evidence>
<keyword evidence="3" id="KW-1185">Reference proteome</keyword>
<feature type="region of interest" description="Disordered" evidence="1">
    <location>
        <begin position="109"/>
        <end position="130"/>
    </location>
</feature>
<comment type="caution">
    <text evidence="2">The sequence shown here is derived from an EMBL/GenBank/DDBJ whole genome shotgun (WGS) entry which is preliminary data.</text>
</comment>
<gene>
    <name evidence="2" type="ORF">LCOR_06866.1</name>
</gene>
<reference evidence="2" key="1">
    <citation type="submission" date="2013-08" db="EMBL/GenBank/DDBJ databases">
        <title>Gene expansion shapes genome architecture in the human pathogen Lichtheimia corymbifera: an evolutionary genomics analysis in the ancient terrestrial Mucorales (Mucoromycotina).</title>
        <authorList>
            <person name="Schwartze V.U."/>
            <person name="Winter S."/>
            <person name="Shelest E."/>
            <person name="Marcet-Houben M."/>
            <person name="Horn F."/>
            <person name="Wehner S."/>
            <person name="Hoffmann K."/>
            <person name="Riege K."/>
            <person name="Sammeth M."/>
            <person name="Nowrousian M."/>
            <person name="Valiante V."/>
            <person name="Linde J."/>
            <person name="Jacobsen I.D."/>
            <person name="Marz M."/>
            <person name="Brakhage A.A."/>
            <person name="Gabaldon T."/>
            <person name="Bocker S."/>
            <person name="Voigt K."/>
        </authorList>
    </citation>
    <scope>NUCLEOTIDE SEQUENCE [LARGE SCALE GENOMIC DNA]</scope>
    <source>
        <strain evidence="2">FSU 9682</strain>
    </source>
</reference>
<name>A0A068S168_9FUNG</name>
<organism evidence="2 3">
    <name type="scientific">Lichtheimia corymbifera JMRC:FSU:9682</name>
    <dbReference type="NCBI Taxonomy" id="1263082"/>
    <lineage>
        <taxon>Eukaryota</taxon>
        <taxon>Fungi</taxon>
        <taxon>Fungi incertae sedis</taxon>
        <taxon>Mucoromycota</taxon>
        <taxon>Mucoromycotina</taxon>
        <taxon>Mucoromycetes</taxon>
        <taxon>Mucorales</taxon>
        <taxon>Lichtheimiaceae</taxon>
        <taxon>Lichtheimia</taxon>
    </lineage>
</organism>
<dbReference type="VEuPathDB" id="FungiDB:LCOR_06866.1"/>
<dbReference type="Proteomes" id="UP000027586">
    <property type="component" value="Unassembled WGS sequence"/>
</dbReference>
<accession>A0A068S168</accession>
<evidence type="ECO:0000256" key="1">
    <source>
        <dbReference type="SAM" id="MobiDB-lite"/>
    </source>
</evidence>